<keyword evidence="2" id="KW-0413">Isomerase</keyword>
<dbReference type="Gene3D" id="3.30.429.10">
    <property type="entry name" value="Macrophage Migration Inhibitory Factor"/>
    <property type="match status" value="2"/>
</dbReference>
<evidence type="ECO:0000256" key="1">
    <source>
        <dbReference type="ARBA" id="ARBA00006723"/>
    </source>
</evidence>
<evidence type="ECO:0000313" key="4">
    <source>
        <dbReference type="EMBL" id="ODJ87267.1"/>
    </source>
</evidence>
<gene>
    <name evidence="4" type="ORF">CODIS_25190</name>
</gene>
<dbReference type="RefSeq" id="WP_069125356.1">
    <property type="nucleotide sequence ID" value="NZ_MARB01000013.1"/>
</dbReference>
<evidence type="ECO:0000313" key="5">
    <source>
        <dbReference type="Proteomes" id="UP000094769"/>
    </source>
</evidence>
<dbReference type="PANTHER" id="PTHR35530">
    <property type="entry name" value="TAUTOMERASE-RELATED"/>
    <property type="match status" value="1"/>
</dbReference>
<comment type="similarity">
    <text evidence="1">Belongs to the 4-oxalocrotonate tautomerase family.</text>
</comment>
<feature type="domain" description="4-oxalocrotonate tautomerase-like" evidence="3">
    <location>
        <begin position="68"/>
        <end position="121"/>
    </location>
</feature>
<protein>
    <submittedName>
        <fullName evidence="4">4-oxalocrotonate tautomerase</fullName>
    </submittedName>
</protein>
<dbReference type="AlphaFoldDB" id="A0A7Z1AEW6"/>
<sequence length="133" mass="14504">MPVIAIALSGRQLSLLQQQELQRTTTRLIEEIMGKRPSVTAVMVQSLPSANWAIGGEALNDHLRAAQVDITITAGTNTAEEKAGMIDAIHQMLNDRVGPLAEASYVVIHEVAADAWGYAGRTQQSRQQMRQLI</sequence>
<dbReference type="EMBL" id="MARB01000013">
    <property type="protein sequence ID" value="ODJ87267.1"/>
    <property type="molecule type" value="Genomic_DNA"/>
</dbReference>
<proteinExistence type="inferred from homology"/>
<name>A0A7Z1AEW6_9GAMM</name>
<dbReference type="Pfam" id="PF01361">
    <property type="entry name" value="Tautomerase"/>
    <property type="match status" value="2"/>
</dbReference>
<dbReference type="GO" id="GO:0016853">
    <property type="term" value="F:isomerase activity"/>
    <property type="evidence" value="ECO:0007669"/>
    <property type="project" value="UniProtKB-KW"/>
</dbReference>
<dbReference type="InterPro" id="IPR014347">
    <property type="entry name" value="Tautomerase/MIF_sf"/>
</dbReference>
<dbReference type="Proteomes" id="UP000094769">
    <property type="component" value="Unassembled WGS sequence"/>
</dbReference>
<accession>A0A7Z1AEW6</accession>
<feature type="domain" description="4-oxalocrotonate tautomerase-like" evidence="3">
    <location>
        <begin position="2"/>
        <end position="60"/>
    </location>
</feature>
<keyword evidence="5" id="KW-1185">Reference proteome</keyword>
<evidence type="ECO:0000256" key="2">
    <source>
        <dbReference type="ARBA" id="ARBA00023235"/>
    </source>
</evidence>
<comment type="caution">
    <text evidence="4">The sequence shown here is derived from an EMBL/GenBank/DDBJ whole genome shotgun (WGS) entry which is preliminary data.</text>
</comment>
<dbReference type="InterPro" id="IPR004370">
    <property type="entry name" value="4-OT-like_dom"/>
</dbReference>
<evidence type="ECO:0000259" key="3">
    <source>
        <dbReference type="Pfam" id="PF01361"/>
    </source>
</evidence>
<dbReference type="PANTHER" id="PTHR35530:SF2">
    <property type="entry name" value="BSL4019 PROTEIN"/>
    <property type="match status" value="1"/>
</dbReference>
<organism evidence="4 5">
    <name type="scientific">Candidatus Thiodiazotropha endolucinida</name>
    <dbReference type="NCBI Taxonomy" id="1655433"/>
    <lineage>
        <taxon>Bacteria</taxon>
        <taxon>Pseudomonadati</taxon>
        <taxon>Pseudomonadota</taxon>
        <taxon>Gammaproteobacteria</taxon>
        <taxon>Chromatiales</taxon>
        <taxon>Sedimenticolaceae</taxon>
        <taxon>Candidatus Thiodiazotropha</taxon>
    </lineage>
</organism>
<reference evidence="4 5" key="1">
    <citation type="submission" date="2016-06" db="EMBL/GenBank/DDBJ databases">
        <title>Genome sequence of endosymbiont of Candidatus Endolucinida thiodiazotropha.</title>
        <authorList>
            <person name="Poehlein A."/>
            <person name="Koenig S."/>
            <person name="Heiden S.E."/>
            <person name="Thuermer A."/>
            <person name="Voget S."/>
            <person name="Daniel R."/>
            <person name="Markert S."/>
            <person name="Gros O."/>
            <person name="Schweder T."/>
        </authorList>
    </citation>
    <scope>NUCLEOTIDE SEQUENCE [LARGE SCALE GENOMIC DNA]</scope>
    <source>
        <strain evidence="4 5">COS</strain>
    </source>
</reference>
<dbReference type="SUPFAM" id="SSF55331">
    <property type="entry name" value="Tautomerase/MIF"/>
    <property type="match status" value="1"/>
</dbReference>